<dbReference type="EMBL" id="RBNJ01011241">
    <property type="protein sequence ID" value="RUS26108.1"/>
    <property type="molecule type" value="Genomic_DNA"/>
</dbReference>
<evidence type="ECO:0000313" key="3">
    <source>
        <dbReference type="Proteomes" id="UP000274822"/>
    </source>
</evidence>
<accession>A0A433Q8G9</accession>
<evidence type="ECO:0000256" key="1">
    <source>
        <dbReference type="SAM" id="MobiDB-lite"/>
    </source>
</evidence>
<gene>
    <name evidence="2" type="ORF">BC938DRAFT_471232</name>
</gene>
<name>A0A433Q8G9_9FUNG</name>
<sequence>MIEEAAQPLPILILSGQEPPGIVASLGRHKTNLTVDRIEARDNSNGRAAMLGYERQPLHNFADTLEVVFGGQVGHTVLVHDLGAAELEVGGVDLTTEHLVQCGSTSQDDWLTLVLDGALAEADEVSADADGTAGDEGDGEDVVVRAGGGAGDETGATQVLDTEAVGGANHVCDPVPGLAGLHNFLRQHRLLPVEVDLLEPVRILEALSRVLRVDERGPDERGDLVGEANAGAGAACHLRCLEEYLVLGRAERTDLERDVVGDDDDPTALGRLGREEGENPRDHAASVGAGRTLDLLEVLLLVEDELDGVEEVSGDLNGGVLFCCALPLILDGLAEQLREVVDVGRAHEVGLVAAGL</sequence>
<protein>
    <submittedName>
        <fullName evidence="2">Uncharacterized protein</fullName>
    </submittedName>
</protein>
<organism evidence="2 3">
    <name type="scientific">Jimgerdemannia flammicorona</name>
    <dbReference type="NCBI Taxonomy" id="994334"/>
    <lineage>
        <taxon>Eukaryota</taxon>
        <taxon>Fungi</taxon>
        <taxon>Fungi incertae sedis</taxon>
        <taxon>Mucoromycota</taxon>
        <taxon>Mucoromycotina</taxon>
        <taxon>Endogonomycetes</taxon>
        <taxon>Endogonales</taxon>
        <taxon>Endogonaceae</taxon>
        <taxon>Jimgerdemannia</taxon>
    </lineage>
</organism>
<comment type="caution">
    <text evidence="2">The sequence shown here is derived from an EMBL/GenBank/DDBJ whole genome shotgun (WGS) entry which is preliminary data.</text>
</comment>
<feature type="compositionally biased region" description="Basic and acidic residues" evidence="1">
    <location>
        <begin position="272"/>
        <end position="284"/>
    </location>
</feature>
<reference evidence="2 3" key="1">
    <citation type="journal article" date="2018" name="New Phytol.">
        <title>Phylogenomics of Endogonaceae and evolution of mycorrhizas within Mucoromycota.</title>
        <authorList>
            <person name="Chang Y."/>
            <person name="Desiro A."/>
            <person name="Na H."/>
            <person name="Sandor L."/>
            <person name="Lipzen A."/>
            <person name="Clum A."/>
            <person name="Barry K."/>
            <person name="Grigoriev I.V."/>
            <person name="Martin F.M."/>
            <person name="Stajich J.E."/>
            <person name="Smith M.E."/>
            <person name="Bonito G."/>
            <person name="Spatafora J.W."/>
        </authorList>
    </citation>
    <scope>NUCLEOTIDE SEQUENCE [LARGE SCALE GENOMIC DNA]</scope>
    <source>
        <strain evidence="2 3">AD002</strain>
    </source>
</reference>
<proteinExistence type="predicted"/>
<feature type="region of interest" description="Disordered" evidence="1">
    <location>
        <begin position="257"/>
        <end position="286"/>
    </location>
</feature>
<evidence type="ECO:0000313" key="2">
    <source>
        <dbReference type="EMBL" id="RUS26108.1"/>
    </source>
</evidence>
<dbReference type="Proteomes" id="UP000274822">
    <property type="component" value="Unassembled WGS sequence"/>
</dbReference>
<dbReference type="AlphaFoldDB" id="A0A433Q8G9"/>
<keyword evidence="3" id="KW-1185">Reference proteome</keyword>